<sequence length="280" mass="31881">MSSYDDWERTFLEYFEQKSIAESIIILNEMKSSHRPSPNAKIKERAIDLIVQRIKNPRHMLKVCIDLIDSQTPTGREMASQLLPTIHTDFPIDVSSMLKDLCNDNNWEVREWAASGCGQILSQNFEGFYPTLKMWTQDDSAKVRRAVAISAKMASRARKPEWCSPLLSLMDDLIRDSDPYVRKNMGPFAIGDGTLRYYPEETIAHISQWATMPDIFARWNAAMSFSAAEGAKYPEIAEGILTQLSVDPISVVRRAVDSAVRQLQKRLPDFRLGVSFNDTK</sequence>
<dbReference type="InterPro" id="IPR011989">
    <property type="entry name" value="ARM-like"/>
</dbReference>
<dbReference type="OrthoDB" id="2477996at2"/>
<dbReference type="Gene3D" id="1.25.10.10">
    <property type="entry name" value="Leucine-rich Repeat Variant"/>
    <property type="match status" value="1"/>
</dbReference>
<dbReference type="InterPro" id="IPR016024">
    <property type="entry name" value="ARM-type_fold"/>
</dbReference>
<dbReference type="EMBL" id="FWWY01000001">
    <property type="protein sequence ID" value="SMC05632.1"/>
    <property type="molecule type" value="Genomic_DNA"/>
</dbReference>
<reference evidence="2" key="1">
    <citation type="submission" date="2017-04" db="EMBL/GenBank/DDBJ databases">
        <authorList>
            <person name="Varghese N."/>
            <person name="Submissions S."/>
        </authorList>
    </citation>
    <scope>NUCLEOTIDE SEQUENCE [LARGE SCALE GENOMIC DNA]</scope>
    <source>
        <strain evidence="2">DSM 9293</strain>
    </source>
</reference>
<dbReference type="AlphaFoldDB" id="A0A1W1WHH0"/>
<proteinExistence type="predicted"/>
<dbReference type="Proteomes" id="UP000192660">
    <property type="component" value="Unassembled WGS sequence"/>
</dbReference>
<dbReference type="RefSeq" id="WP_020376182.1">
    <property type="nucleotide sequence ID" value="NZ_FWWY01000001.1"/>
</dbReference>
<name>A0A1W1WHH0_SULTA</name>
<organism evidence="1 2">
    <name type="scientific">Sulfobacillus thermosulfidooxidans (strain DSM 9293 / VKM B-1269 / AT-1)</name>
    <dbReference type="NCBI Taxonomy" id="929705"/>
    <lineage>
        <taxon>Bacteria</taxon>
        <taxon>Bacillati</taxon>
        <taxon>Bacillota</taxon>
        <taxon>Clostridia</taxon>
        <taxon>Eubacteriales</taxon>
        <taxon>Clostridiales Family XVII. Incertae Sedis</taxon>
        <taxon>Sulfobacillus</taxon>
    </lineage>
</organism>
<protein>
    <submittedName>
        <fullName evidence="1">HEAT repeat-containing protein</fullName>
    </submittedName>
</protein>
<dbReference type="SUPFAM" id="SSF48371">
    <property type="entry name" value="ARM repeat"/>
    <property type="match status" value="1"/>
</dbReference>
<evidence type="ECO:0000313" key="1">
    <source>
        <dbReference type="EMBL" id="SMC05632.1"/>
    </source>
</evidence>
<dbReference type="Pfam" id="PF13646">
    <property type="entry name" value="HEAT_2"/>
    <property type="match status" value="1"/>
</dbReference>
<keyword evidence="2" id="KW-1185">Reference proteome</keyword>
<evidence type="ECO:0000313" key="2">
    <source>
        <dbReference type="Proteomes" id="UP000192660"/>
    </source>
</evidence>
<gene>
    <name evidence="1" type="ORF">SAMN00768000_2358</name>
</gene>
<accession>A0A1W1WHH0</accession>